<dbReference type="Proteomes" id="UP000028582">
    <property type="component" value="Unassembled WGS sequence"/>
</dbReference>
<protein>
    <submittedName>
        <fullName evidence="1">Uncharacterized protein</fullName>
    </submittedName>
</protein>
<dbReference type="AlphaFoldDB" id="A0A081B0K6"/>
<comment type="caution">
    <text evidence="1">The sequence shown here is derived from an EMBL/GenBank/DDBJ whole genome shotgun (WGS) entry which is preliminary data.</text>
</comment>
<gene>
    <name evidence="1" type="ORF">F444_01444</name>
</gene>
<sequence>LERVTAQNPVTWANIIKKNFANQPITDKVIENLKKIRYYTQNKPLEQAAIPVFVGTY</sequence>
<organism evidence="1 2">
    <name type="scientific">Phytophthora nicotianae P1976</name>
    <dbReference type="NCBI Taxonomy" id="1317066"/>
    <lineage>
        <taxon>Eukaryota</taxon>
        <taxon>Sar</taxon>
        <taxon>Stramenopiles</taxon>
        <taxon>Oomycota</taxon>
        <taxon>Peronosporomycetes</taxon>
        <taxon>Peronosporales</taxon>
        <taxon>Peronosporaceae</taxon>
        <taxon>Phytophthora</taxon>
    </lineage>
</organism>
<reference evidence="1 2" key="1">
    <citation type="submission" date="2013-11" db="EMBL/GenBank/DDBJ databases">
        <title>The Genome Sequence of Phytophthora parasitica P1976.</title>
        <authorList>
            <consortium name="The Broad Institute Genomics Platform"/>
            <person name="Russ C."/>
            <person name="Tyler B."/>
            <person name="Panabieres F."/>
            <person name="Shan W."/>
            <person name="Tripathy S."/>
            <person name="Grunwald N."/>
            <person name="Machado M."/>
            <person name="Johnson C.S."/>
            <person name="Walker B."/>
            <person name="Young S."/>
            <person name="Zeng Q."/>
            <person name="Gargeya S."/>
            <person name="Fitzgerald M."/>
            <person name="Haas B."/>
            <person name="Abouelleil A."/>
            <person name="Allen A.W."/>
            <person name="Alvarado L."/>
            <person name="Arachchi H.M."/>
            <person name="Berlin A.M."/>
            <person name="Chapman S.B."/>
            <person name="Gainer-Dewar J."/>
            <person name="Goldberg J."/>
            <person name="Griggs A."/>
            <person name="Gujja S."/>
            <person name="Hansen M."/>
            <person name="Howarth C."/>
            <person name="Imamovic A."/>
            <person name="Ireland A."/>
            <person name="Larimer J."/>
            <person name="McCowan C."/>
            <person name="Murphy C."/>
            <person name="Pearson M."/>
            <person name="Poon T.W."/>
            <person name="Priest M."/>
            <person name="Roberts A."/>
            <person name="Saif S."/>
            <person name="Shea T."/>
            <person name="Sisk P."/>
            <person name="Sykes S."/>
            <person name="Wortman J."/>
            <person name="Nusbaum C."/>
            <person name="Birren B."/>
        </authorList>
    </citation>
    <scope>NUCLEOTIDE SEQUENCE [LARGE SCALE GENOMIC DNA]</scope>
    <source>
        <strain evidence="1 2">P1976</strain>
    </source>
</reference>
<accession>A0A081B0K6</accession>
<evidence type="ECO:0000313" key="2">
    <source>
        <dbReference type="Proteomes" id="UP000028582"/>
    </source>
</evidence>
<dbReference type="EMBL" id="ANJA01000262">
    <property type="protein sequence ID" value="ETO84667.1"/>
    <property type="molecule type" value="Genomic_DNA"/>
</dbReference>
<proteinExistence type="predicted"/>
<evidence type="ECO:0000313" key="1">
    <source>
        <dbReference type="EMBL" id="ETO84667.1"/>
    </source>
</evidence>
<name>A0A081B0K6_PHYNI</name>
<feature type="non-terminal residue" evidence="1">
    <location>
        <position position="1"/>
    </location>
</feature>